<evidence type="ECO:0000256" key="1">
    <source>
        <dbReference type="SAM" id="MobiDB-lite"/>
    </source>
</evidence>
<protein>
    <submittedName>
        <fullName evidence="2">Uncharacterized protein</fullName>
    </submittedName>
</protein>
<evidence type="ECO:0000313" key="2">
    <source>
        <dbReference type="EMBL" id="SPE24144.1"/>
    </source>
</evidence>
<feature type="region of interest" description="Disordered" evidence="1">
    <location>
        <begin position="165"/>
        <end position="196"/>
    </location>
</feature>
<reference evidence="3" key="1">
    <citation type="submission" date="2018-02" db="EMBL/GenBank/DDBJ databases">
        <authorList>
            <person name="Hausmann B."/>
        </authorList>
    </citation>
    <scope>NUCLEOTIDE SEQUENCE [LARGE SCALE GENOMIC DNA]</scope>
    <source>
        <strain evidence="3">Peat soil MAG SbA5</strain>
    </source>
</reference>
<gene>
    <name evidence="2" type="ORF">SBA5_430023</name>
</gene>
<accession>A0A2N9LLX0</accession>
<dbReference type="Proteomes" id="UP000239735">
    <property type="component" value="Unassembled WGS sequence"/>
</dbReference>
<evidence type="ECO:0000313" key="3">
    <source>
        <dbReference type="Proteomes" id="UP000239735"/>
    </source>
</evidence>
<name>A0A2N9LLX0_9BACT</name>
<feature type="compositionally biased region" description="Basic residues" evidence="1">
    <location>
        <begin position="184"/>
        <end position="196"/>
    </location>
</feature>
<dbReference type="EMBL" id="OKRB01000101">
    <property type="protein sequence ID" value="SPE24144.1"/>
    <property type="molecule type" value="Genomic_DNA"/>
</dbReference>
<dbReference type="AlphaFoldDB" id="A0A2N9LLX0"/>
<organism evidence="2 3">
    <name type="scientific">Candidatus Sulfuritelmatomonas gaucii</name>
    <dbReference type="NCBI Taxonomy" id="2043161"/>
    <lineage>
        <taxon>Bacteria</taxon>
        <taxon>Pseudomonadati</taxon>
        <taxon>Acidobacteriota</taxon>
        <taxon>Terriglobia</taxon>
        <taxon>Terriglobales</taxon>
        <taxon>Acidobacteriaceae</taxon>
        <taxon>Candidatus Sulfuritelmatomonas</taxon>
    </lineage>
</organism>
<proteinExistence type="predicted"/>
<sequence>MLAKVHWPCASARCAIPISQFALNSLSRPRGPVCCCSATFTSPCSISIHFPLARISISGALESGSRLVPDALCRSTFSLSVAAGPPICICALSTGKAHSKNAVVHQRCIATSAAYTMQFYEAAGLAARCEKMNLQLFSGAICFGALEPAHQFRIPGGSPLTPCCGTRPATGDTRRKTTTNDQRKQHHHALRRKDPL</sequence>